<dbReference type="AlphaFoldDB" id="A0A7Y9WNK0"/>
<proteinExistence type="predicted"/>
<evidence type="ECO:0000259" key="3">
    <source>
        <dbReference type="Pfam" id="PF13304"/>
    </source>
</evidence>
<dbReference type="SUPFAM" id="SSF52540">
    <property type="entry name" value="P-loop containing nucleoside triphosphate hydrolases"/>
    <property type="match status" value="1"/>
</dbReference>
<evidence type="ECO:0000259" key="2">
    <source>
        <dbReference type="Pfam" id="PF13175"/>
    </source>
</evidence>
<dbReference type="GO" id="GO:0005524">
    <property type="term" value="F:ATP binding"/>
    <property type="evidence" value="ECO:0007669"/>
    <property type="project" value="InterPro"/>
</dbReference>
<feature type="domain" description="Endonuclease GajA/Old nuclease/RecF-like AAA" evidence="2">
    <location>
        <begin position="5"/>
        <end position="56"/>
    </location>
</feature>
<organism evidence="4 5">
    <name type="scientific">Paraburkholderia bryophila</name>
    <dbReference type="NCBI Taxonomy" id="420952"/>
    <lineage>
        <taxon>Bacteria</taxon>
        <taxon>Pseudomonadati</taxon>
        <taxon>Pseudomonadota</taxon>
        <taxon>Betaproteobacteria</taxon>
        <taxon>Burkholderiales</taxon>
        <taxon>Burkholderiaceae</taxon>
        <taxon>Paraburkholderia</taxon>
    </lineage>
</organism>
<keyword evidence="5" id="KW-1185">Reference proteome</keyword>
<accession>A0A7Y9WNK0</accession>
<dbReference type="InterPro" id="IPR041685">
    <property type="entry name" value="AAA_GajA/Old/RecF-like"/>
</dbReference>
<dbReference type="PANTHER" id="PTHR43581:SF2">
    <property type="entry name" value="EXCINUCLEASE ATPASE SUBUNIT"/>
    <property type="match status" value="1"/>
</dbReference>
<feature type="domain" description="ATPase AAA-type core" evidence="3">
    <location>
        <begin position="414"/>
        <end position="482"/>
    </location>
</feature>
<dbReference type="EMBL" id="JACCAS010000001">
    <property type="protein sequence ID" value="NYH23837.1"/>
    <property type="molecule type" value="Genomic_DNA"/>
</dbReference>
<dbReference type="Pfam" id="PF13175">
    <property type="entry name" value="AAA_15"/>
    <property type="match status" value="1"/>
</dbReference>
<evidence type="ECO:0000313" key="4">
    <source>
        <dbReference type="EMBL" id="NYH23837.1"/>
    </source>
</evidence>
<protein>
    <recommendedName>
        <fullName evidence="6">AAA ATPase-like protein</fullName>
    </recommendedName>
</protein>
<evidence type="ECO:0000313" key="5">
    <source>
        <dbReference type="Proteomes" id="UP000540929"/>
    </source>
</evidence>
<dbReference type="Gene3D" id="3.40.50.300">
    <property type="entry name" value="P-loop containing nucleotide triphosphate hydrolases"/>
    <property type="match status" value="1"/>
</dbReference>
<comment type="caution">
    <text evidence="4">The sequence shown here is derived from an EMBL/GenBank/DDBJ whole genome shotgun (WGS) entry which is preliminary data.</text>
</comment>
<feature type="region of interest" description="Disordered" evidence="1">
    <location>
        <begin position="209"/>
        <end position="231"/>
    </location>
</feature>
<dbReference type="Proteomes" id="UP000540929">
    <property type="component" value="Unassembled WGS sequence"/>
</dbReference>
<sequence>MTASIRSLALKNFKCFSDEVRIELRPITLLFGVNSAGKSSVLQALQYMREILDRHNTNADRTLQGGEVVDLGGFLNLVHGRDLQRTIEIEVGMQLGVTSIPELVPESFDEWQTSDEGVWGVYNTLQSVRTKVESVSVRLSVAWNEQREQPIVQSYQVITNGVWCVHIESSGDGRDVRMRLNRENPIFMAEAPDPDAELAELLDFVDPLDLGGDSDPTSEPEVEGNATSSTSAGLRSVLPDIFLAVEEAGMERPGDGLRGWLSGFRGALPQLNRVLNIPAPGAKGAENVYIVREFTAFLSWLTVGPALLLRNELRELRYIGPLRRIPPRGFDVALTKSESAWSNGMAAWETLLTGSEDLVERVSDWMQSADKLATGYAVTREPVQEFNPAQPVPQPVGPVRKRTRLVDAAGLAHQPQDVGVGISQVLPVVVAAQDGNASVVCIEQPELHIHPAVQVGLGDLFIDGAMNQELSFLIETHSEHLILRLLRRIREAAEVTSETLGQQLTPELLGVYCLNKRNGVVWIDKVPVTSTGDFAKPWPQGFFDERGAELF</sequence>
<dbReference type="GO" id="GO:0016887">
    <property type="term" value="F:ATP hydrolysis activity"/>
    <property type="evidence" value="ECO:0007669"/>
    <property type="project" value="InterPro"/>
</dbReference>
<dbReference type="InterPro" id="IPR003959">
    <property type="entry name" value="ATPase_AAA_core"/>
</dbReference>
<dbReference type="Pfam" id="PF13304">
    <property type="entry name" value="AAA_21"/>
    <property type="match status" value="1"/>
</dbReference>
<evidence type="ECO:0008006" key="6">
    <source>
        <dbReference type="Google" id="ProtNLM"/>
    </source>
</evidence>
<reference evidence="4 5" key="1">
    <citation type="submission" date="2020-07" db="EMBL/GenBank/DDBJ databases">
        <title>Exploring microbial biodiversity for novel pathways involved in the catabolism of aromatic compounds derived from lignin.</title>
        <authorList>
            <person name="Elkins J."/>
        </authorList>
    </citation>
    <scope>NUCLEOTIDE SEQUENCE [LARGE SCALE GENOMIC DNA]</scope>
    <source>
        <strain evidence="4 5">H2C3C</strain>
    </source>
</reference>
<dbReference type="InterPro" id="IPR027417">
    <property type="entry name" value="P-loop_NTPase"/>
</dbReference>
<dbReference type="RefSeq" id="WP_179744273.1">
    <property type="nucleotide sequence ID" value="NZ_JACCAS010000001.1"/>
</dbReference>
<dbReference type="PANTHER" id="PTHR43581">
    <property type="entry name" value="ATP/GTP PHOSPHATASE"/>
    <property type="match status" value="1"/>
</dbReference>
<dbReference type="InterPro" id="IPR051396">
    <property type="entry name" value="Bact_Antivir_Def_Nuclease"/>
</dbReference>
<name>A0A7Y9WNK0_9BURK</name>
<gene>
    <name evidence="4" type="ORF">GGD40_003316</name>
</gene>
<evidence type="ECO:0000256" key="1">
    <source>
        <dbReference type="SAM" id="MobiDB-lite"/>
    </source>
</evidence>